<feature type="transmembrane region" description="Helical" evidence="16">
    <location>
        <begin position="846"/>
        <end position="871"/>
    </location>
</feature>
<feature type="transmembrane region" description="Helical" evidence="16">
    <location>
        <begin position="82"/>
        <end position="105"/>
    </location>
</feature>
<evidence type="ECO:0000256" key="16">
    <source>
        <dbReference type="SAM" id="Phobius"/>
    </source>
</evidence>
<evidence type="ECO:0000256" key="9">
    <source>
        <dbReference type="ARBA" id="ARBA00022989"/>
    </source>
</evidence>
<feature type="domain" description="Ion transport" evidence="17">
    <location>
        <begin position="564"/>
        <end position="879"/>
    </location>
</feature>
<evidence type="ECO:0000259" key="17">
    <source>
        <dbReference type="Pfam" id="PF00520"/>
    </source>
</evidence>
<keyword evidence="13" id="KW-0407">Ion channel</keyword>
<keyword evidence="8" id="KW-0851">Voltage-gated channel</keyword>
<dbReference type="GO" id="GO:0008331">
    <property type="term" value="F:high voltage-gated calcium channel activity"/>
    <property type="evidence" value="ECO:0007669"/>
    <property type="project" value="TreeGrafter"/>
</dbReference>
<feature type="transmembrane region" description="Helical" evidence="16">
    <location>
        <begin position="231"/>
        <end position="251"/>
    </location>
</feature>
<evidence type="ECO:0000256" key="4">
    <source>
        <dbReference type="ARBA" id="ARBA00022673"/>
    </source>
</evidence>
<keyword evidence="5 16" id="KW-0812">Transmembrane</keyword>
<evidence type="ECO:0000256" key="7">
    <source>
        <dbReference type="ARBA" id="ARBA00022837"/>
    </source>
</evidence>
<sequence length="1501" mass="168883">MAEVGAGAPVAVVVGEPSGSTAEKISKKPKRECCICCTKCRKGLATVASKDWFDYFFLSIVLLNTVAMALEFHRMPDLLIKVLMYANYTFTALFLVEFVVKFIGFGPKGYFQDRLNILDFIVVLASLVEVSLDVFFALQASSGDSGADGLSTVRVIRVLRLFRVLRVTKIVRHMESMRTIINTILQSIPSFAYIALLLVLLMFMYAVMGMQLFGGKFYFPYEEERRAHFDTFLWAFVTVFQIITLEGWVQVMFDAVRVTSTAAALYFATLVLIGIYILLNLFLAVLLENESLNDTIKEQAEKRQREKKSQQKAHVPILGNILVEPPEDVEKVHAPSIRGDEDAVEKGLITLKSMNGVPTTKIAPLPDIQGQTPVTVKAGDLSLNLKSKGARSMIQSGSGATTDTPRLDGEGKPNHTDATADSNNNEKRQGDASDGEGSNNADKRKDSQSWALPGVPEETALANLKRTISKASDNDGEDASRPESNTSDSQAPTLKSHSYDAELGNGRAVAAGAPTKRSVSIESGVSRQSVEESKIPEFAKHRALFFLKPHYKFRIFMMRVASAKAFETIMLIAVIVSSLLLAVDTPALSSKAYVNVSGEWVFVPEHWYRLVLDIVDYFFTGLFTFELVVRVLAMGLVMHKGSYWRDSWNILDTLIVVVSLMSTGELADVSYLKAFRVMKALRPLRAIRRVKSMRLVVGALFRSVKSIFNVMLVCVMVWLIFGILGVELMKGKFAHCDIPNWNGSEWEQSGFETRVFSTDDSFLLSAQSSGNVVWANETCRGDECLCPSVDGVQYWINHPFNFDNLGIAFMSLFVVATSEGWLEIMYSATDGWEEDRQPIKNSNEYLAFFFMLFMIIGSYMFLNLFSSTIFLHYHEAKERDSGLSELNKKQVRFVEMNKLAMKTKLLRLPDVPTKKWRRFFFRITEHGAFTAFIMICIVLNIILMSLSFYDESCEWKTVQEVLNFVFTIIFTFEAIFKLIAYGVKGYFREGWNRFDFFIVVGSAVDMGMTLGFNSTLACDPGEGAVDTSILRLFRIQRLLRVSRASRVLRLAHGLKGMNELFSVISAVLPSMYSNASVLGLLLFVYAVLGINLFYYTEYTGEIYRQANFRDIFMAFLTLLRCLTGEDWNEVMQSTGGDVASIAYFLSFVILGQLVMMNMVLAAVVDAFDAMSTGETPASAIVEEEERRKKAKEEVFARRSRKRIRRKKELGIEAVDEEGNEIMTAEEEHEMEKLEAKWEAYEDKLLVGPATRDDFRQYATLWSKLDPKGTGYILLKELPKVLDGPHGAARLFGLHPLEELEWRAKGNGPRRGLACEAFEEYKGIPKPPKGRKKKVEVVPDEPDLHARALRWVRLLTIPVHRRSVNEEGESESFLHFREIVFALVDFRWRVPLPPNELADEVWAARIIGCPSLRPPNADPNGDIIVGGRVIKKGKKRRGGQQQTAQERKKKSAATFDNYISTLKLNRPVQKLVVEEDMEDSDKTGLNDLAEVKKGKKKVGVEK</sequence>
<dbReference type="GO" id="GO:0005891">
    <property type="term" value="C:voltage-gated calcium channel complex"/>
    <property type="evidence" value="ECO:0007669"/>
    <property type="project" value="TreeGrafter"/>
</dbReference>
<feature type="coiled-coil region" evidence="14">
    <location>
        <begin position="1214"/>
        <end position="1243"/>
    </location>
</feature>
<dbReference type="EMBL" id="HBIB01027841">
    <property type="protein sequence ID" value="CAE0255837.1"/>
    <property type="molecule type" value="Transcribed_RNA"/>
</dbReference>
<feature type="domain" description="Ion transport" evidence="17">
    <location>
        <begin position="928"/>
        <end position="1170"/>
    </location>
</feature>
<feature type="transmembrane region" description="Helical" evidence="16">
    <location>
        <begin position="1075"/>
        <end position="1095"/>
    </location>
</feature>
<evidence type="ECO:0000256" key="6">
    <source>
        <dbReference type="ARBA" id="ARBA00022737"/>
    </source>
</evidence>
<comment type="subcellular location">
    <subcellularLocation>
        <location evidence="1">Membrane</location>
        <topology evidence="1">Multi-pass membrane protein</topology>
    </subcellularLocation>
</comment>
<feature type="domain" description="Ion transport" evidence="17">
    <location>
        <begin position="52"/>
        <end position="289"/>
    </location>
</feature>
<feature type="compositionally biased region" description="Polar residues" evidence="15">
    <location>
        <begin position="482"/>
        <end position="494"/>
    </location>
</feature>
<feature type="transmembrane region" description="Helical" evidence="16">
    <location>
        <begin position="1141"/>
        <end position="1164"/>
    </location>
</feature>
<evidence type="ECO:0000256" key="10">
    <source>
        <dbReference type="ARBA" id="ARBA00023065"/>
    </source>
</evidence>
<feature type="transmembrane region" description="Helical" evidence="16">
    <location>
        <begin position="191"/>
        <end position="219"/>
    </location>
</feature>
<dbReference type="InterPro" id="IPR027359">
    <property type="entry name" value="Volt_channel_dom_sf"/>
</dbReference>
<evidence type="ECO:0000256" key="13">
    <source>
        <dbReference type="ARBA" id="ARBA00023303"/>
    </source>
</evidence>
<feature type="transmembrane region" description="Helical" evidence="16">
    <location>
        <begin position="961"/>
        <end position="982"/>
    </location>
</feature>
<feature type="transmembrane region" description="Helical" evidence="16">
    <location>
        <begin position="117"/>
        <end position="138"/>
    </location>
</feature>
<dbReference type="Gene3D" id="1.20.120.350">
    <property type="entry name" value="Voltage-gated potassium channels. Chain C"/>
    <property type="match status" value="3"/>
</dbReference>
<evidence type="ECO:0000256" key="8">
    <source>
        <dbReference type="ARBA" id="ARBA00022882"/>
    </source>
</evidence>
<feature type="transmembrane region" description="Helical" evidence="16">
    <location>
        <begin position="263"/>
        <end position="287"/>
    </location>
</feature>
<feature type="transmembrane region" description="Helical" evidence="16">
    <location>
        <begin position="994"/>
        <end position="1012"/>
    </location>
</feature>
<keyword evidence="12" id="KW-0325">Glycoprotein</keyword>
<evidence type="ECO:0000256" key="14">
    <source>
        <dbReference type="SAM" id="Coils"/>
    </source>
</evidence>
<dbReference type="Pfam" id="PF00520">
    <property type="entry name" value="Ion_trans"/>
    <property type="match status" value="3"/>
</dbReference>
<feature type="transmembrane region" description="Helical" evidence="16">
    <location>
        <begin position="617"/>
        <end position="638"/>
    </location>
</feature>
<dbReference type="FunFam" id="1.20.120.350:FF:000009">
    <property type="entry name" value="Voltage-dependent T-type calcium channel subunit alpha"/>
    <property type="match status" value="1"/>
</dbReference>
<organism evidence="18">
    <name type="scientific">Palpitomonas bilix</name>
    <dbReference type="NCBI Taxonomy" id="652834"/>
    <lineage>
        <taxon>Eukaryota</taxon>
        <taxon>Eukaryota incertae sedis</taxon>
    </lineage>
</organism>
<feature type="compositionally biased region" description="Basic and acidic residues" evidence="15">
    <location>
        <begin position="405"/>
        <end position="415"/>
    </location>
</feature>
<dbReference type="InterPro" id="IPR005821">
    <property type="entry name" value="Ion_trans_dom"/>
</dbReference>
<feature type="region of interest" description="Disordered" evidence="15">
    <location>
        <begin position="389"/>
        <end position="455"/>
    </location>
</feature>
<dbReference type="PANTHER" id="PTHR45628">
    <property type="entry name" value="VOLTAGE-DEPENDENT CALCIUM CHANNEL TYPE A SUBUNIT ALPHA-1"/>
    <property type="match status" value="1"/>
</dbReference>
<keyword evidence="11 16" id="KW-0472">Membrane</keyword>
<evidence type="ECO:0000256" key="11">
    <source>
        <dbReference type="ARBA" id="ARBA00023136"/>
    </source>
</evidence>
<evidence type="ECO:0000256" key="1">
    <source>
        <dbReference type="ARBA" id="ARBA00004141"/>
    </source>
</evidence>
<protein>
    <recommendedName>
        <fullName evidence="17">Ion transport domain-containing protein</fullName>
    </recommendedName>
</protein>
<dbReference type="InterPro" id="IPR050599">
    <property type="entry name" value="VDCC_alpha-1_subunit"/>
</dbReference>
<dbReference type="PRINTS" id="PR00169">
    <property type="entry name" value="KCHANNEL"/>
</dbReference>
<dbReference type="SUPFAM" id="SSF81324">
    <property type="entry name" value="Voltage-gated potassium channels"/>
    <property type="match status" value="3"/>
</dbReference>
<feature type="region of interest" description="Disordered" evidence="15">
    <location>
        <begin position="469"/>
        <end position="494"/>
    </location>
</feature>
<dbReference type="Gene3D" id="1.10.287.70">
    <property type="match status" value="3"/>
</dbReference>
<evidence type="ECO:0000256" key="5">
    <source>
        <dbReference type="ARBA" id="ARBA00022692"/>
    </source>
</evidence>
<keyword evidence="4" id="KW-0107">Calcium channel</keyword>
<keyword evidence="14" id="KW-0175">Coiled coil</keyword>
<dbReference type="GO" id="GO:0098703">
    <property type="term" value="P:calcium ion import across plasma membrane"/>
    <property type="evidence" value="ECO:0007669"/>
    <property type="project" value="TreeGrafter"/>
</dbReference>
<evidence type="ECO:0000256" key="15">
    <source>
        <dbReference type="SAM" id="MobiDB-lite"/>
    </source>
</evidence>
<dbReference type="PANTHER" id="PTHR45628:SF7">
    <property type="entry name" value="VOLTAGE-DEPENDENT CALCIUM CHANNEL TYPE A SUBUNIT ALPHA-1"/>
    <property type="match status" value="1"/>
</dbReference>
<evidence type="ECO:0000256" key="3">
    <source>
        <dbReference type="ARBA" id="ARBA00022568"/>
    </source>
</evidence>
<feature type="transmembrane region" description="Helical" evidence="16">
    <location>
        <begin position="565"/>
        <end position="583"/>
    </location>
</feature>
<keyword evidence="10" id="KW-0406">Ion transport</keyword>
<feature type="transmembrane region" description="Helical" evidence="16">
    <location>
        <begin position="927"/>
        <end position="949"/>
    </location>
</feature>
<keyword evidence="9 16" id="KW-1133">Transmembrane helix</keyword>
<reference evidence="18" key="1">
    <citation type="submission" date="2021-01" db="EMBL/GenBank/DDBJ databases">
        <authorList>
            <person name="Corre E."/>
            <person name="Pelletier E."/>
            <person name="Niang G."/>
            <person name="Scheremetjew M."/>
            <person name="Finn R."/>
            <person name="Kale V."/>
            <person name="Holt S."/>
            <person name="Cochrane G."/>
            <person name="Meng A."/>
            <person name="Brown T."/>
            <person name="Cohen L."/>
        </authorList>
    </citation>
    <scope>NUCLEOTIDE SEQUENCE</scope>
    <source>
        <strain evidence="18">NIES-2562</strain>
    </source>
</reference>
<feature type="transmembrane region" description="Helical" evidence="16">
    <location>
        <begin position="52"/>
        <end position="70"/>
    </location>
</feature>
<keyword evidence="6" id="KW-0677">Repeat</keyword>
<evidence type="ECO:0000256" key="2">
    <source>
        <dbReference type="ARBA" id="ARBA00022448"/>
    </source>
</evidence>
<keyword evidence="2" id="KW-0813">Transport</keyword>
<proteinExistence type="predicted"/>
<keyword evidence="3" id="KW-0109">Calcium transport</keyword>
<evidence type="ECO:0000256" key="12">
    <source>
        <dbReference type="ARBA" id="ARBA00023180"/>
    </source>
</evidence>
<feature type="transmembrane region" description="Helical" evidence="16">
    <location>
        <begin position="707"/>
        <end position="726"/>
    </location>
</feature>
<accession>A0A7S3G720</accession>
<name>A0A7S3G720_9EUKA</name>
<gene>
    <name evidence="18" type="ORF">PBIL07802_LOCUS18091</name>
</gene>
<feature type="compositionally biased region" description="Polar residues" evidence="15">
    <location>
        <begin position="393"/>
        <end position="404"/>
    </location>
</feature>
<evidence type="ECO:0000313" key="18">
    <source>
        <dbReference type="EMBL" id="CAE0255837.1"/>
    </source>
</evidence>
<keyword evidence="7" id="KW-0106">Calcium</keyword>